<dbReference type="PANTHER" id="PTHR12461:SF105">
    <property type="entry name" value="HYPOXIA-INDUCIBLE FACTOR 1-ALPHA INHIBITOR"/>
    <property type="match status" value="1"/>
</dbReference>
<name>A0ABQ1ULH9_9FLAO</name>
<gene>
    <name evidence="2" type="ORF">GCM10011518_32800</name>
</gene>
<protein>
    <recommendedName>
        <fullName evidence="1">JmjC domain-containing protein</fullName>
    </recommendedName>
</protein>
<evidence type="ECO:0000313" key="3">
    <source>
        <dbReference type="Proteomes" id="UP000655016"/>
    </source>
</evidence>
<dbReference type="InterPro" id="IPR003347">
    <property type="entry name" value="JmjC_dom"/>
</dbReference>
<comment type="caution">
    <text evidence="2">The sequence shown here is derived from an EMBL/GenBank/DDBJ whole genome shotgun (WGS) entry which is preliminary data.</text>
</comment>
<proteinExistence type="predicted"/>
<dbReference type="RefSeq" id="WP_163395511.1">
    <property type="nucleotide sequence ID" value="NZ_BMKP01000007.1"/>
</dbReference>
<keyword evidence="3" id="KW-1185">Reference proteome</keyword>
<dbReference type="InterPro" id="IPR041667">
    <property type="entry name" value="Cupin_8"/>
</dbReference>
<dbReference type="EMBL" id="BMKP01000007">
    <property type="protein sequence ID" value="GGF21038.1"/>
    <property type="molecule type" value="Genomic_DNA"/>
</dbReference>
<dbReference type="SMART" id="SM00558">
    <property type="entry name" value="JmjC"/>
    <property type="match status" value="1"/>
</dbReference>
<dbReference type="PANTHER" id="PTHR12461">
    <property type="entry name" value="HYPOXIA-INDUCIBLE FACTOR 1 ALPHA INHIBITOR-RELATED"/>
    <property type="match status" value="1"/>
</dbReference>
<feature type="domain" description="JmjC" evidence="1">
    <location>
        <begin position="94"/>
        <end position="252"/>
    </location>
</feature>
<sequence length="295" mass="35174">MNLKQIERVKKISKADFISRYVKNQIPVVIEELTEDWPAYHKWKLSYIKEIAGEKTVPLYDDRPVNHEDGFNEAHTTMKMSNYIDLLEEKPTNYRIFLYNLMKDVPSLKNDFLWPDIGLKLVKQMPMLFFGGENSKVFMHFDIDYSNILHFHFHGEKQCMIFPPDQSKYMYKVPHALISREDIDFDNPDYEKFPALKNAEGYITNLKHGEMLYMPEGYWHYMKYLTPGFSMSLRSFPKNIANLSKAAYNVFIMRHFDIMMRKFKGQKWIDYKNEKAILNTHENLLNETKANRVFS</sequence>
<dbReference type="PROSITE" id="PS51184">
    <property type="entry name" value="JMJC"/>
    <property type="match status" value="1"/>
</dbReference>
<evidence type="ECO:0000259" key="1">
    <source>
        <dbReference type="PROSITE" id="PS51184"/>
    </source>
</evidence>
<accession>A0ABQ1ULH9</accession>
<dbReference type="SUPFAM" id="SSF51197">
    <property type="entry name" value="Clavaminate synthase-like"/>
    <property type="match status" value="1"/>
</dbReference>
<reference evidence="3" key="1">
    <citation type="journal article" date="2019" name="Int. J. Syst. Evol. Microbiol.">
        <title>The Global Catalogue of Microorganisms (GCM) 10K type strain sequencing project: providing services to taxonomists for standard genome sequencing and annotation.</title>
        <authorList>
            <consortium name="The Broad Institute Genomics Platform"/>
            <consortium name="The Broad Institute Genome Sequencing Center for Infectious Disease"/>
            <person name="Wu L."/>
            <person name="Ma J."/>
        </authorList>
    </citation>
    <scope>NUCLEOTIDE SEQUENCE [LARGE SCALE GENOMIC DNA]</scope>
    <source>
        <strain evidence="3">CGMCC 1.16060</strain>
    </source>
</reference>
<dbReference type="Proteomes" id="UP000655016">
    <property type="component" value="Unassembled WGS sequence"/>
</dbReference>
<dbReference type="Gene3D" id="2.60.120.650">
    <property type="entry name" value="Cupin"/>
    <property type="match status" value="1"/>
</dbReference>
<dbReference type="Pfam" id="PF13621">
    <property type="entry name" value="Cupin_8"/>
    <property type="match status" value="1"/>
</dbReference>
<evidence type="ECO:0000313" key="2">
    <source>
        <dbReference type="EMBL" id="GGF21038.1"/>
    </source>
</evidence>
<organism evidence="2 3">
    <name type="scientific">Flavobacterium limi</name>
    <dbReference type="NCBI Taxonomy" id="2045105"/>
    <lineage>
        <taxon>Bacteria</taxon>
        <taxon>Pseudomonadati</taxon>
        <taxon>Bacteroidota</taxon>
        <taxon>Flavobacteriia</taxon>
        <taxon>Flavobacteriales</taxon>
        <taxon>Flavobacteriaceae</taxon>
        <taxon>Flavobacterium</taxon>
    </lineage>
</organism>